<evidence type="ECO:0000313" key="3">
    <source>
        <dbReference type="Proteomes" id="UP000585474"/>
    </source>
</evidence>
<evidence type="ECO:0000256" key="1">
    <source>
        <dbReference type="SAM" id="MobiDB-lite"/>
    </source>
</evidence>
<dbReference type="OrthoDB" id="1750920at2759"/>
<name>A0A7J0DHG1_9ERIC</name>
<dbReference type="EMBL" id="BJWL01000223">
    <property type="protein sequence ID" value="GFS35165.1"/>
    <property type="molecule type" value="Genomic_DNA"/>
</dbReference>
<accession>A0A7J0DHG1</accession>
<keyword evidence="3" id="KW-1185">Reference proteome</keyword>
<dbReference type="AlphaFoldDB" id="A0A7J0DHG1"/>
<reference evidence="3" key="1">
    <citation type="submission" date="2019-07" db="EMBL/GenBank/DDBJ databases">
        <title>De Novo Assembly of kiwifruit Actinidia rufa.</title>
        <authorList>
            <person name="Sugita-Konishi S."/>
            <person name="Sato K."/>
            <person name="Mori E."/>
            <person name="Abe Y."/>
            <person name="Kisaki G."/>
            <person name="Hamano K."/>
            <person name="Suezawa K."/>
            <person name="Otani M."/>
            <person name="Fukuda T."/>
            <person name="Manabe T."/>
            <person name="Gomi K."/>
            <person name="Tabuchi M."/>
            <person name="Akimitsu K."/>
            <person name="Kataoka I."/>
        </authorList>
    </citation>
    <scope>NUCLEOTIDE SEQUENCE [LARGE SCALE GENOMIC DNA]</scope>
    <source>
        <strain evidence="3">cv. Fuchu</strain>
    </source>
</reference>
<dbReference type="Proteomes" id="UP000585474">
    <property type="component" value="Unassembled WGS sequence"/>
</dbReference>
<sequence length="357" mass="39567">MTTPIQLPNASRASPVITVSFRSFVQSSFASPVPAFFSVGRLAVDLPPLLGVRKLLKHVAELGLTVGPNDDTDWVEGEGDCVPIQTWFIHQAGLRFPLSRLLKVVLSMCQLTFMQVSMNFMRTVLVVDALMQRERLEFTAEDLLHIYCVVRPRKDFETHMFKGNHYLRLRKPSQPQTRLVNDPDLYSVLRHRGYVPIGKPILPTLRIREQAPKPSSLLLDEDIDWGDKGGDNEAEVEDGEEVYQVPVVAPSVLIPVVALLVQPPAAKPILIPSSDSDTIDDFGIVEAREVVKHSFGQGSSSSSSRGREEKVMAPKVRTLRSTESAKHQDFSDPVLSNPAKDQTIAPSSLSGGKWKGR</sequence>
<organism evidence="2 3">
    <name type="scientific">Actinidia rufa</name>
    <dbReference type="NCBI Taxonomy" id="165716"/>
    <lineage>
        <taxon>Eukaryota</taxon>
        <taxon>Viridiplantae</taxon>
        <taxon>Streptophyta</taxon>
        <taxon>Embryophyta</taxon>
        <taxon>Tracheophyta</taxon>
        <taxon>Spermatophyta</taxon>
        <taxon>Magnoliopsida</taxon>
        <taxon>eudicotyledons</taxon>
        <taxon>Gunneridae</taxon>
        <taxon>Pentapetalae</taxon>
        <taxon>asterids</taxon>
        <taxon>Ericales</taxon>
        <taxon>Actinidiaceae</taxon>
        <taxon>Actinidia</taxon>
    </lineage>
</organism>
<proteinExistence type="predicted"/>
<protein>
    <submittedName>
        <fullName evidence="2">Uncharacterized protein</fullName>
    </submittedName>
</protein>
<evidence type="ECO:0000313" key="2">
    <source>
        <dbReference type="EMBL" id="GFS35165.1"/>
    </source>
</evidence>
<feature type="region of interest" description="Disordered" evidence="1">
    <location>
        <begin position="294"/>
        <end position="357"/>
    </location>
</feature>
<gene>
    <name evidence="2" type="ORF">Acr_00g0038170</name>
</gene>
<comment type="caution">
    <text evidence="2">The sequence shown here is derived from an EMBL/GenBank/DDBJ whole genome shotgun (WGS) entry which is preliminary data.</text>
</comment>